<feature type="binding site" evidence="3">
    <location>
        <position position="52"/>
    </location>
    <ligand>
        <name>Mg(2+)</name>
        <dbReference type="ChEBI" id="CHEBI:18420"/>
        <label>1</label>
    </ligand>
</feature>
<dbReference type="Proteomes" id="UP000175684">
    <property type="component" value="Unassembled WGS sequence"/>
</dbReference>
<dbReference type="InterPro" id="IPR036705">
    <property type="entry name" value="Ribosyl_crysJ1_sf"/>
</dbReference>
<accession>A0A1E7XY10</accession>
<keyword evidence="3" id="KW-0460">Magnesium</keyword>
<comment type="caution">
    <text evidence="4">The sequence shown here is derived from an EMBL/GenBank/DDBJ whole genome shotgun (WGS) entry which is preliminary data.</text>
</comment>
<keyword evidence="2 4" id="KW-0378">Hydrolase</keyword>
<comment type="similarity">
    <text evidence="1">Belongs to the ADP-ribosylglycohydrolase family.</text>
</comment>
<dbReference type="AlphaFoldDB" id="A0A1E7XY10"/>
<protein>
    <submittedName>
        <fullName evidence="4">ADP-ribosylglycohydrolase</fullName>
    </submittedName>
</protein>
<organism evidence="4 5">
    <name type="scientific">Bifidobacterium adolescentis</name>
    <dbReference type="NCBI Taxonomy" id="1680"/>
    <lineage>
        <taxon>Bacteria</taxon>
        <taxon>Bacillati</taxon>
        <taxon>Actinomycetota</taxon>
        <taxon>Actinomycetes</taxon>
        <taxon>Bifidobacteriales</taxon>
        <taxon>Bifidobacteriaceae</taxon>
        <taxon>Bifidobacterium</taxon>
    </lineage>
</organism>
<dbReference type="RefSeq" id="WP_070123004.1">
    <property type="nucleotide sequence ID" value="NZ_MAXD01000013.1"/>
</dbReference>
<evidence type="ECO:0000313" key="5">
    <source>
        <dbReference type="Proteomes" id="UP000175684"/>
    </source>
</evidence>
<feature type="binding site" evidence="3">
    <location>
        <position position="220"/>
    </location>
    <ligand>
        <name>Mg(2+)</name>
        <dbReference type="ChEBI" id="CHEBI:18420"/>
        <label>1</label>
    </ligand>
</feature>
<name>A0A1E7XY10_BIFAD</name>
<dbReference type="GO" id="GO:0016787">
    <property type="term" value="F:hydrolase activity"/>
    <property type="evidence" value="ECO:0007669"/>
    <property type="project" value="UniProtKB-KW"/>
</dbReference>
<dbReference type="PANTHER" id="PTHR16222">
    <property type="entry name" value="ADP-RIBOSYLGLYCOHYDROLASE"/>
    <property type="match status" value="1"/>
</dbReference>
<evidence type="ECO:0000256" key="1">
    <source>
        <dbReference type="ARBA" id="ARBA00010702"/>
    </source>
</evidence>
<feature type="binding site" evidence="3">
    <location>
        <position position="51"/>
    </location>
    <ligand>
        <name>Mg(2+)</name>
        <dbReference type="ChEBI" id="CHEBI:18420"/>
        <label>1</label>
    </ligand>
</feature>
<comment type="cofactor">
    <cofactor evidence="3">
        <name>Mg(2+)</name>
        <dbReference type="ChEBI" id="CHEBI:18420"/>
    </cofactor>
    <text evidence="3">Binds 2 magnesium ions per subunit.</text>
</comment>
<dbReference type="Gene3D" id="1.10.4080.10">
    <property type="entry name" value="ADP-ribosylation/Crystallin J1"/>
    <property type="match status" value="1"/>
</dbReference>
<dbReference type="PANTHER" id="PTHR16222:SF24">
    <property type="entry name" value="ADP-RIBOSYLHYDROLASE ARH3"/>
    <property type="match status" value="1"/>
</dbReference>
<reference evidence="4 5" key="1">
    <citation type="submission" date="2016-07" db="EMBL/GenBank/DDBJ databases">
        <title>Draft Genome Sequence of Bifidobacterium adolescentis strain Km 4.</title>
        <authorList>
            <person name="Danilenko V.N."/>
        </authorList>
    </citation>
    <scope>NUCLEOTIDE SEQUENCE [LARGE SCALE GENOMIC DNA]</scope>
    <source>
        <strain evidence="4 5">Km 4</strain>
    </source>
</reference>
<gene>
    <name evidence="4" type="ORF">BBK15_09580</name>
</gene>
<dbReference type="OrthoDB" id="9798107at2"/>
<sequence>MTPDQVRGMLYGLAVGDALGVPYEFKGRGTFHCDGMAGHGTHNRPAGTWSDDTAMTLATLHSLIEDDWNVDPSDLLARYRNWLEAGAYTPDGEVFDCGLTCASAIRSGRGSTGERSQGNGSLMRIAPLAIRHQSDEAIRAASAVTHAHPHVMDMCVRQVRLLERLANGWTPDPDPRPEDAIRSGGFVDETADAALWCLADTGSYRDCVLAAVNLGSDTDTTACVAGAMAGIRYGYGAIPAEWLKALRGAPMIEALADAAVQGL</sequence>
<dbReference type="Pfam" id="PF03747">
    <property type="entry name" value="ADP_ribosyl_GH"/>
    <property type="match status" value="1"/>
</dbReference>
<keyword evidence="3" id="KW-0479">Metal-binding</keyword>
<proteinExistence type="inferred from homology"/>
<evidence type="ECO:0000256" key="3">
    <source>
        <dbReference type="PIRSR" id="PIRSR605502-1"/>
    </source>
</evidence>
<feature type="binding site" evidence="3">
    <location>
        <position position="219"/>
    </location>
    <ligand>
        <name>Mg(2+)</name>
        <dbReference type="ChEBI" id="CHEBI:18420"/>
        <label>1</label>
    </ligand>
</feature>
<dbReference type="EMBL" id="MAXD01000013">
    <property type="protein sequence ID" value="OFA33713.1"/>
    <property type="molecule type" value="Genomic_DNA"/>
</dbReference>
<dbReference type="InterPro" id="IPR050792">
    <property type="entry name" value="ADP-ribosylglycohydrolase"/>
</dbReference>
<evidence type="ECO:0000256" key="2">
    <source>
        <dbReference type="ARBA" id="ARBA00022801"/>
    </source>
</evidence>
<dbReference type="InterPro" id="IPR005502">
    <property type="entry name" value="Ribosyl_crysJ1"/>
</dbReference>
<dbReference type="GO" id="GO:0046872">
    <property type="term" value="F:metal ion binding"/>
    <property type="evidence" value="ECO:0007669"/>
    <property type="project" value="UniProtKB-KW"/>
</dbReference>
<feature type="binding site" evidence="3">
    <location>
        <position position="217"/>
    </location>
    <ligand>
        <name>Mg(2+)</name>
        <dbReference type="ChEBI" id="CHEBI:18420"/>
        <label>1</label>
    </ligand>
</feature>
<feature type="binding site" evidence="3">
    <location>
        <position position="50"/>
    </location>
    <ligand>
        <name>Mg(2+)</name>
        <dbReference type="ChEBI" id="CHEBI:18420"/>
        <label>1</label>
    </ligand>
</feature>
<evidence type="ECO:0000313" key="4">
    <source>
        <dbReference type="EMBL" id="OFA33713.1"/>
    </source>
</evidence>
<dbReference type="SUPFAM" id="SSF101478">
    <property type="entry name" value="ADP-ribosylglycohydrolase"/>
    <property type="match status" value="1"/>
</dbReference>